<reference evidence="2 3" key="1">
    <citation type="submission" date="2018-06" db="EMBL/GenBank/DDBJ databases">
        <authorList>
            <consortium name="Pathogen Informatics"/>
            <person name="Doyle S."/>
        </authorList>
    </citation>
    <scope>NUCLEOTIDE SEQUENCE [LARGE SCALE GENOMIC DNA]</scope>
    <source>
        <strain evidence="2 3">NCTC9935</strain>
    </source>
</reference>
<dbReference type="OrthoDB" id="9796786at2"/>
<dbReference type="GeneID" id="93757632"/>
<gene>
    <name evidence="2" type="ORF">NCTC9935_00129</name>
</gene>
<feature type="domain" description="IrrE N-terminal-like" evidence="1">
    <location>
        <begin position="187"/>
        <end position="292"/>
    </location>
</feature>
<dbReference type="PANTHER" id="PTHR43236">
    <property type="entry name" value="ANTITOXIN HIGA1"/>
    <property type="match status" value="1"/>
</dbReference>
<dbReference type="Gene3D" id="1.10.10.2910">
    <property type="match status" value="1"/>
</dbReference>
<dbReference type="PANTHER" id="PTHR43236:SF2">
    <property type="entry name" value="BLL0069 PROTEIN"/>
    <property type="match status" value="1"/>
</dbReference>
<organism evidence="2 3">
    <name type="scientific">Schaalia odontolytica</name>
    <dbReference type="NCBI Taxonomy" id="1660"/>
    <lineage>
        <taxon>Bacteria</taxon>
        <taxon>Bacillati</taxon>
        <taxon>Actinomycetota</taxon>
        <taxon>Actinomycetes</taxon>
        <taxon>Actinomycetales</taxon>
        <taxon>Actinomycetaceae</taxon>
        <taxon>Schaalia</taxon>
    </lineage>
</organism>
<keyword evidence="3" id="KW-1185">Reference proteome</keyword>
<evidence type="ECO:0000313" key="2">
    <source>
        <dbReference type="EMBL" id="SPT54588.1"/>
    </source>
</evidence>
<accession>A0A2X0UBT5</accession>
<dbReference type="InterPro" id="IPR052345">
    <property type="entry name" value="Rad_response_metalloprotease"/>
</dbReference>
<dbReference type="InterPro" id="IPR010359">
    <property type="entry name" value="IrrE_HExxH"/>
</dbReference>
<name>A0A2X0UBT5_9ACTO</name>
<dbReference type="Pfam" id="PF06114">
    <property type="entry name" value="Peptidase_M78"/>
    <property type="match status" value="1"/>
</dbReference>
<dbReference type="Proteomes" id="UP000250192">
    <property type="component" value="Unassembled WGS sequence"/>
</dbReference>
<evidence type="ECO:0000259" key="1">
    <source>
        <dbReference type="Pfam" id="PF06114"/>
    </source>
</evidence>
<protein>
    <submittedName>
        <fullName evidence="2">Domain of uncharacterized function (DUF955)</fullName>
    </submittedName>
</protein>
<dbReference type="AlphaFoldDB" id="A0A2X0UBT5"/>
<evidence type="ECO:0000313" key="3">
    <source>
        <dbReference type="Proteomes" id="UP000250192"/>
    </source>
</evidence>
<dbReference type="EMBL" id="UAPR01000001">
    <property type="protein sequence ID" value="SPT54588.1"/>
    <property type="molecule type" value="Genomic_DNA"/>
</dbReference>
<sequence>MSERIAVSQPVLSWALKRSERTFEEALMRFPKLRDWMEGSGQPTLRDLEKFAAYTHTSLGALIMPEPPDETLPIADMRTRESAAIERPSGNLLDTIDRYQQFQDWYHDYASEQGAEKLQFLGSASSQDKPHVVARSVRELLLLDQITATTPDQWRRDIVKALEDVGVLVMMSGIVGTNTHRSLSTDEFRGFSLYDDLAPLIFVNVAGEPYTAQNFTLVHEFAHLLLGHSALSGGDRELGGTDEEAWCNRVAAFVLLPDEVMKAFGSARTVQAYRNVARRFGVSAEVALHRLHGARRIDEERYVELLDAVRADYGGEKRGSGGGNFYNTLTARLGRPLATAIITSTLEGRTGFTESFRLIGTHKREVFDKLARHLQVA</sequence>
<proteinExistence type="predicted"/>
<dbReference type="RefSeq" id="WP_111822750.1">
    <property type="nucleotide sequence ID" value="NZ_CP133472.1"/>
</dbReference>